<proteinExistence type="predicted"/>
<gene>
    <name evidence="1" type="ORF">Fmac_022555</name>
</gene>
<dbReference type="PANTHER" id="PTHR11017">
    <property type="entry name" value="LEUCINE-RICH REPEAT-CONTAINING PROTEIN"/>
    <property type="match status" value="1"/>
</dbReference>
<organism evidence="1 2">
    <name type="scientific">Flemingia macrophylla</name>
    <dbReference type="NCBI Taxonomy" id="520843"/>
    <lineage>
        <taxon>Eukaryota</taxon>
        <taxon>Viridiplantae</taxon>
        <taxon>Streptophyta</taxon>
        <taxon>Embryophyta</taxon>
        <taxon>Tracheophyta</taxon>
        <taxon>Spermatophyta</taxon>
        <taxon>Magnoliopsida</taxon>
        <taxon>eudicotyledons</taxon>
        <taxon>Gunneridae</taxon>
        <taxon>Pentapetalae</taxon>
        <taxon>rosids</taxon>
        <taxon>fabids</taxon>
        <taxon>Fabales</taxon>
        <taxon>Fabaceae</taxon>
        <taxon>Papilionoideae</taxon>
        <taxon>50 kb inversion clade</taxon>
        <taxon>NPAAA clade</taxon>
        <taxon>indigoferoid/millettioid clade</taxon>
        <taxon>Phaseoleae</taxon>
        <taxon>Flemingia</taxon>
    </lineage>
</organism>
<dbReference type="EMBL" id="JBGMDY010000007">
    <property type="protein sequence ID" value="KAL2329128.1"/>
    <property type="molecule type" value="Genomic_DNA"/>
</dbReference>
<reference evidence="1 2" key="1">
    <citation type="submission" date="2024-08" db="EMBL/GenBank/DDBJ databases">
        <title>Insights into the chromosomal genome structure of Flemingia macrophylla.</title>
        <authorList>
            <person name="Ding Y."/>
            <person name="Zhao Y."/>
            <person name="Bi W."/>
            <person name="Wu M."/>
            <person name="Zhao G."/>
            <person name="Gong Y."/>
            <person name="Li W."/>
            <person name="Zhang P."/>
        </authorList>
    </citation>
    <scope>NUCLEOTIDE SEQUENCE [LARGE SCALE GENOMIC DNA]</scope>
    <source>
        <strain evidence="1">DYQJB</strain>
        <tissue evidence="1">Leaf</tissue>
    </source>
</reference>
<evidence type="ECO:0000313" key="2">
    <source>
        <dbReference type="Proteomes" id="UP001603857"/>
    </source>
</evidence>
<dbReference type="AlphaFoldDB" id="A0ABD1M017"/>
<dbReference type="PANTHER" id="PTHR11017:SF587">
    <property type="entry name" value="NB-ARC DOMAIN PROTEIN"/>
    <property type="match status" value="1"/>
</dbReference>
<name>A0ABD1M017_9FABA</name>
<dbReference type="Gene3D" id="3.80.10.10">
    <property type="entry name" value="Ribonuclease Inhibitor"/>
    <property type="match status" value="1"/>
</dbReference>
<dbReference type="InterPro" id="IPR044974">
    <property type="entry name" value="Disease_R_plants"/>
</dbReference>
<dbReference type="SUPFAM" id="SSF52058">
    <property type="entry name" value="L domain-like"/>
    <property type="match status" value="1"/>
</dbReference>
<keyword evidence="2" id="KW-1185">Reference proteome</keyword>
<evidence type="ECO:0000313" key="1">
    <source>
        <dbReference type="EMBL" id="KAL2329128.1"/>
    </source>
</evidence>
<dbReference type="InterPro" id="IPR032675">
    <property type="entry name" value="LRR_dom_sf"/>
</dbReference>
<accession>A0ABD1M017</accession>
<dbReference type="Proteomes" id="UP001603857">
    <property type="component" value="Unassembled WGS sequence"/>
</dbReference>
<protein>
    <submittedName>
        <fullName evidence="1">Uncharacterized protein</fullName>
    </submittedName>
</protein>
<sequence length="137" mass="15906">MHDLIQDMGREIVTEEAWNEVGDRSRLWHHEDILQVLVDNNRFEHLTCMNSSSCCMVTEFPDVSGAMKLRELRLGFCHNLVRIHESVGRLPNLVFLSASYCEQLKSCVNNPFAISRVRFLFPLHNSRTLPRHRGDDV</sequence>
<comment type="caution">
    <text evidence="1">The sequence shown here is derived from an EMBL/GenBank/DDBJ whole genome shotgun (WGS) entry which is preliminary data.</text>
</comment>